<evidence type="ECO:0000256" key="1">
    <source>
        <dbReference type="SAM" id="Coils"/>
    </source>
</evidence>
<dbReference type="AlphaFoldDB" id="A0A645BB99"/>
<feature type="coiled-coil region" evidence="1">
    <location>
        <begin position="75"/>
        <end position="102"/>
    </location>
</feature>
<dbReference type="EMBL" id="VSSQ01018606">
    <property type="protein sequence ID" value="MPM61941.1"/>
    <property type="molecule type" value="Genomic_DNA"/>
</dbReference>
<gene>
    <name evidence="2" type="ORF">SDC9_108805</name>
</gene>
<accession>A0A645BB99</accession>
<name>A0A645BB99_9ZZZZ</name>
<comment type="caution">
    <text evidence="2">The sequence shown here is derived from an EMBL/GenBank/DDBJ whole genome shotgun (WGS) entry which is preliminary data.</text>
</comment>
<keyword evidence="1" id="KW-0175">Coiled coil</keyword>
<sequence>MQKVYVNKATNMVDQILPIDENTNYPDDYYSWCYAVLDPNNQITTYDQRYNLDTKEFEKVDDYIEPENIIIPSKEEEILNTIEKLKVKNTELVNELNTTQQALNEMIMSMLGGEI</sequence>
<reference evidence="2" key="1">
    <citation type="submission" date="2019-08" db="EMBL/GenBank/DDBJ databases">
        <authorList>
            <person name="Kucharzyk K."/>
            <person name="Murdoch R.W."/>
            <person name="Higgins S."/>
            <person name="Loffler F."/>
        </authorList>
    </citation>
    <scope>NUCLEOTIDE SEQUENCE</scope>
</reference>
<organism evidence="2">
    <name type="scientific">bioreactor metagenome</name>
    <dbReference type="NCBI Taxonomy" id="1076179"/>
    <lineage>
        <taxon>unclassified sequences</taxon>
        <taxon>metagenomes</taxon>
        <taxon>ecological metagenomes</taxon>
    </lineage>
</organism>
<proteinExistence type="predicted"/>
<evidence type="ECO:0000313" key="2">
    <source>
        <dbReference type="EMBL" id="MPM61941.1"/>
    </source>
</evidence>
<protein>
    <submittedName>
        <fullName evidence="2">Uncharacterized protein</fullName>
    </submittedName>
</protein>